<comment type="caution">
    <text evidence="6">The sequence shown here is derived from an EMBL/GenBank/DDBJ whole genome shotgun (WGS) entry which is preliminary data.</text>
</comment>
<comment type="similarity">
    <text evidence="1">Belongs to the phosphopentomutase family.</text>
</comment>
<organism evidence="6 7">
    <name type="scientific">Limosilactobacillus oris DSM 4864</name>
    <dbReference type="NCBI Taxonomy" id="1423779"/>
    <lineage>
        <taxon>Bacteria</taxon>
        <taxon>Bacillati</taxon>
        <taxon>Bacillota</taxon>
        <taxon>Bacilli</taxon>
        <taxon>Lactobacillales</taxon>
        <taxon>Lactobacillaceae</taxon>
        <taxon>Limosilactobacillus</taxon>
    </lineage>
</organism>
<evidence type="ECO:0000313" key="7">
    <source>
        <dbReference type="Proteomes" id="UP000050973"/>
    </source>
</evidence>
<evidence type="ECO:0000259" key="5">
    <source>
        <dbReference type="Pfam" id="PF01676"/>
    </source>
</evidence>
<dbReference type="GO" id="GO:0009117">
    <property type="term" value="P:nucleotide metabolic process"/>
    <property type="evidence" value="ECO:0007669"/>
    <property type="project" value="InterPro"/>
</dbReference>
<keyword evidence="3" id="KW-0464">Manganese</keyword>
<dbReference type="EMBL" id="AZGE01000031">
    <property type="protein sequence ID" value="KRM14360.1"/>
    <property type="molecule type" value="Genomic_DNA"/>
</dbReference>
<dbReference type="AlphaFoldDB" id="A0A0R1W8T6"/>
<feature type="domain" description="Metalloenzyme" evidence="5">
    <location>
        <begin position="260"/>
        <end position="361"/>
    </location>
</feature>
<dbReference type="SUPFAM" id="SSF143856">
    <property type="entry name" value="DeoB insert domain-like"/>
    <property type="match status" value="1"/>
</dbReference>
<gene>
    <name evidence="6" type="ORF">FC49_GL001244</name>
</gene>
<name>A0A0R1W8T6_9LACO</name>
<keyword evidence="2" id="KW-0479">Metal-binding</keyword>
<evidence type="ECO:0000256" key="2">
    <source>
        <dbReference type="ARBA" id="ARBA00022723"/>
    </source>
</evidence>
<evidence type="ECO:0000313" key="6">
    <source>
        <dbReference type="EMBL" id="KRM14360.1"/>
    </source>
</evidence>
<dbReference type="PANTHER" id="PTHR21110:SF0">
    <property type="entry name" value="PHOSPHOPENTOMUTASE"/>
    <property type="match status" value="1"/>
</dbReference>
<evidence type="ECO:0000256" key="1">
    <source>
        <dbReference type="ARBA" id="ARBA00010373"/>
    </source>
</evidence>
<dbReference type="GO" id="GO:0043094">
    <property type="term" value="P:metabolic compound salvage"/>
    <property type="evidence" value="ECO:0007669"/>
    <property type="project" value="InterPro"/>
</dbReference>
<dbReference type="Gene3D" id="3.30.70.1250">
    <property type="entry name" value="Phosphopentomutase"/>
    <property type="match status" value="1"/>
</dbReference>
<dbReference type="InterPro" id="IPR006124">
    <property type="entry name" value="Metalloenzyme"/>
</dbReference>
<dbReference type="InterPro" id="IPR017850">
    <property type="entry name" value="Alkaline_phosphatase_core_sf"/>
</dbReference>
<keyword evidence="4" id="KW-0413">Isomerase</keyword>
<proteinExistence type="inferred from homology"/>
<dbReference type="InterPro" id="IPR010045">
    <property type="entry name" value="DeoB"/>
</dbReference>
<dbReference type="Proteomes" id="UP000050973">
    <property type="component" value="Unassembled WGS sequence"/>
</dbReference>
<evidence type="ECO:0000256" key="4">
    <source>
        <dbReference type="ARBA" id="ARBA00023235"/>
    </source>
</evidence>
<dbReference type="InterPro" id="IPR024052">
    <property type="entry name" value="Phosphopentomutase_DeoB_cap_sf"/>
</dbReference>
<sequence>MTKFKRVILVVVEGLGLGAAPDAAVFSDSGADTLGHLADHFRARLQLPTLQRLGLTALHPVAFTPPVVQEHSYYGRLRQMTSEKSAIEDYWELLGVVRKQDATAYPSGFSAAFVHQLERQFHRPVLVNAPYQPQHLLEDYGDVQVATGGLLVSTSGGSDMVVSAHEATVTGDEFARLGRFIRHWFDEEGSGLLRQVTTRPFAGGPGRYYYRSAEQRIFYMRPPQPTVVDRVRAAHQPVRVIAGTTVFSDLQTVLREDPATGLYLVPVHEIDRAGYQRDPEKSGQHLMEVDRHLAEVLPLVRTDDLLLITANHGNDPAFAGEGSTREWLPLLAYSPSLRGGRLADRSTLADIAATIQDVLGLADDQVRGYGHSFRSLLL</sequence>
<dbReference type="GO" id="GO:0005829">
    <property type="term" value="C:cytosol"/>
    <property type="evidence" value="ECO:0007669"/>
    <property type="project" value="TreeGrafter"/>
</dbReference>
<evidence type="ECO:0000256" key="3">
    <source>
        <dbReference type="ARBA" id="ARBA00023211"/>
    </source>
</evidence>
<dbReference type="Gene3D" id="3.40.720.10">
    <property type="entry name" value="Alkaline Phosphatase, subunit A"/>
    <property type="match status" value="2"/>
</dbReference>
<accession>A0A0R1W8T6</accession>
<dbReference type="Pfam" id="PF01676">
    <property type="entry name" value="Metalloenzyme"/>
    <property type="match status" value="1"/>
</dbReference>
<protein>
    <submittedName>
        <fullName evidence="6">Phosphopentomutase</fullName>
    </submittedName>
</protein>
<dbReference type="PANTHER" id="PTHR21110">
    <property type="entry name" value="PHOSPHOPENTOMUTASE"/>
    <property type="match status" value="1"/>
</dbReference>
<reference evidence="6 7" key="1">
    <citation type="journal article" date="2015" name="Genome Announc.">
        <title>Expanding the biotechnology potential of lactobacilli through comparative genomics of 213 strains and associated genera.</title>
        <authorList>
            <person name="Sun Z."/>
            <person name="Harris H.M."/>
            <person name="McCann A."/>
            <person name="Guo C."/>
            <person name="Argimon S."/>
            <person name="Zhang W."/>
            <person name="Yang X."/>
            <person name="Jeffery I.B."/>
            <person name="Cooney J.C."/>
            <person name="Kagawa T.F."/>
            <person name="Liu W."/>
            <person name="Song Y."/>
            <person name="Salvetti E."/>
            <person name="Wrobel A."/>
            <person name="Rasinkangas P."/>
            <person name="Parkhill J."/>
            <person name="Rea M.C."/>
            <person name="O'Sullivan O."/>
            <person name="Ritari J."/>
            <person name="Douillard F.P."/>
            <person name="Paul Ross R."/>
            <person name="Yang R."/>
            <person name="Briner A.E."/>
            <person name="Felis G.E."/>
            <person name="de Vos W.M."/>
            <person name="Barrangou R."/>
            <person name="Klaenhammer T.R."/>
            <person name="Caufield P.W."/>
            <person name="Cui Y."/>
            <person name="Zhang H."/>
            <person name="O'Toole P.W."/>
        </authorList>
    </citation>
    <scope>NUCLEOTIDE SEQUENCE [LARGE SCALE GENOMIC DNA]</scope>
    <source>
        <strain evidence="6 7">DSM 4864</strain>
    </source>
</reference>
<dbReference type="GO" id="GO:0008973">
    <property type="term" value="F:phosphopentomutase activity"/>
    <property type="evidence" value="ECO:0007669"/>
    <property type="project" value="InterPro"/>
</dbReference>
<dbReference type="GO" id="GO:0000287">
    <property type="term" value="F:magnesium ion binding"/>
    <property type="evidence" value="ECO:0007669"/>
    <property type="project" value="InterPro"/>
</dbReference>
<dbReference type="PATRIC" id="fig|1423779.3.peg.1279"/>
<dbReference type="RefSeq" id="WP_003713651.1">
    <property type="nucleotide sequence ID" value="NZ_AZGE01000031.1"/>
</dbReference>
<dbReference type="SUPFAM" id="SSF53649">
    <property type="entry name" value="Alkaline phosphatase-like"/>
    <property type="match status" value="1"/>
</dbReference>